<feature type="transmembrane region" description="Helical" evidence="1">
    <location>
        <begin position="128"/>
        <end position="147"/>
    </location>
</feature>
<sequence>MRKSNIQSRFKIRLSDKMTDLENFTLKDMNQGVNMKKIGKIVYAVPFAIFGLFHFISGGTMTGIVPSYIPFPIVWVYLTGLALISASVSIITGIKTHLATVLLAVLLGIFVVLVHLPAAAAGNQASTIALLKDVSLLGAALLIAGTVKDV</sequence>
<gene>
    <name evidence="2" type="ORF">LEP1GSC194_4105</name>
</gene>
<accession>M6CMA7</accession>
<dbReference type="AlphaFoldDB" id="M6CMA7"/>
<feature type="transmembrane region" description="Helical" evidence="1">
    <location>
        <begin position="75"/>
        <end position="94"/>
    </location>
</feature>
<organism evidence="2 3">
    <name type="scientific">Leptospira alstonii serovar Sichuan str. 79601</name>
    <dbReference type="NCBI Taxonomy" id="1218565"/>
    <lineage>
        <taxon>Bacteria</taxon>
        <taxon>Pseudomonadati</taxon>
        <taxon>Spirochaetota</taxon>
        <taxon>Spirochaetia</taxon>
        <taxon>Leptospirales</taxon>
        <taxon>Leptospiraceae</taxon>
        <taxon>Leptospira</taxon>
    </lineage>
</organism>
<comment type="caution">
    <text evidence="2">The sequence shown here is derived from an EMBL/GenBank/DDBJ whole genome shotgun (WGS) entry which is preliminary data.</text>
</comment>
<reference evidence="2 3" key="1">
    <citation type="submission" date="2013-01" db="EMBL/GenBank/DDBJ databases">
        <authorList>
            <person name="Harkins D.M."/>
            <person name="Durkin A.S."/>
            <person name="Brinkac L.M."/>
            <person name="Haft D.H."/>
            <person name="Selengut J.D."/>
            <person name="Sanka R."/>
            <person name="DePew J."/>
            <person name="Purushe J."/>
            <person name="Galloway R.L."/>
            <person name="Vinetz J.M."/>
            <person name="Sutton G.G."/>
            <person name="Nierman W.C."/>
            <person name="Fouts D.E."/>
        </authorList>
    </citation>
    <scope>NUCLEOTIDE SEQUENCE [LARGE SCALE GENOMIC DNA]</scope>
    <source>
        <strain evidence="2 3">79601</strain>
    </source>
</reference>
<dbReference type="EMBL" id="ANIK01000099">
    <property type="protein sequence ID" value="EMJ91711.1"/>
    <property type="molecule type" value="Genomic_DNA"/>
</dbReference>
<feature type="transmembrane region" description="Helical" evidence="1">
    <location>
        <begin position="41"/>
        <end position="69"/>
    </location>
</feature>
<keyword evidence="1" id="KW-0812">Transmembrane</keyword>
<evidence type="ECO:0000256" key="1">
    <source>
        <dbReference type="SAM" id="Phobius"/>
    </source>
</evidence>
<feature type="transmembrane region" description="Helical" evidence="1">
    <location>
        <begin position="101"/>
        <end position="122"/>
    </location>
</feature>
<keyword evidence="1" id="KW-1133">Transmembrane helix</keyword>
<evidence type="ECO:0008006" key="4">
    <source>
        <dbReference type="Google" id="ProtNLM"/>
    </source>
</evidence>
<dbReference type="PATRIC" id="fig|1218565.3.peg.3925"/>
<evidence type="ECO:0000313" key="3">
    <source>
        <dbReference type="Proteomes" id="UP000011988"/>
    </source>
</evidence>
<evidence type="ECO:0000313" key="2">
    <source>
        <dbReference type="EMBL" id="EMJ91711.1"/>
    </source>
</evidence>
<keyword evidence="1" id="KW-0472">Membrane</keyword>
<protein>
    <recommendedName>
        <fullName evidence="4">DoxX family protein</fullName>
    </recommendedName>
</protein>
<name>M6CMA7_9LEPT</name>
<dbReference type="Proteomes" id="UP000011988">
    <property type="component" value="Unassembled WGS sequence"/>
</dbReference>
<proteinExistence type="predicted"/>